<evidence type="ECO:0000313" key="2">
    <source>
        <dbReference type="EMBL" id="TLV03820.1"/>
    </source>
</evidence>
<reference evidence="2 3" key="1">
    <citation type="submission" date="2019-05" db="EMBL/GenBank/DDBJ databases">
        <authorList>
            <person name="Qu J.-H."/>
        </authorList>
    </citation>
    <scope>NUCLEOTIDE SEQUENCE [LARGE SCALE GENOMIC DNA]</scope>
    <source>
        <strain evidence="2 3">T17</strain>
    </source>
</reference>
<keyword evidence="1" id="KW-1133">Transmembrane helix</keyword>
<dbReference type="AlphaFoldDB" id="A0A5R9L6C2"/>
<dbReference type="OrthoDB" id="581198at2"/>
<dbReference type="EMBL" id="VCEJ01000002">
    <property type="protein sequence ID" value="TLV03820.1"/>
    <property type="molecule type" value="Genomic_DNA"/>
</dbReference>
<comment type="caution">
    <text evidence="2">The sequence shown here is derived from an EMBL/GenBank/DDBJ whole genome shotgun (WGS) entry which is preliminary data.</text>
</comment>
<proteinExistence type="predicted"/>
<evidence type="ECO:0008006" key="4">
    <source>
        <dbReference type="Google" id="ProtNLM"/>
    </source>
</evidence>
<evidence type="ECO:0000313" key="3">
    <source>
        <dbReference type="Proteomes" id="UP000306402"/>
    </source>
</evidence>
<sequence>MQLPFNHIKKTLLSEGYFTAGIVIVFLLLEVYILLFRHIAHQADLELYYRVAFNIIEGQIPYRDFPLEYPLFALIPIVIPEIFNHFLEGNLNQYTAFFAAQNILLGIGTGILVIKTSRFDSKSRSYRFALIFILSLPIFLFRFDPFPAFLSSLAIFFMSRKQIASGFVWLISVAVKLYTVIFFPILALYYYLSKQFISAFKQLAGMLLGSVLVSIALRWVGADNAFDFLSNHVQRGIHLESLAGGLILLLQSAGVGSVKIQHDFGAMHLQTAWSSPVLQFIKLLTPLLFVSLLGYIGLIFKREINVQGNIALQTILIAFSTQLLLFIILNKVFSPQYLVWLLPFIPFLDRKTFIIFTATLMLTILIFPGNYYDLILMKTYMVIMLNVRNVLLIWMFVRLLNLLKNSRQNGEHFFRTPG</sequence>
<feature type="transmembrane region" description="Helical" evidence="1">
    <location>
        <begin position="93"/>
        <end position="114"/>
    </location>
</feature>
<feature type="transmembrane region" description="Helical" evidence="1">
    <location>
        <begin position="203"/>
        <end position="221"/>
    </location>
</feature>
<dbReference type="RefSeq" id="WP_138365030.1">
    <property type="nucleotide sequence ID" value="NZ_VCEJ01000002.1"/>
</dbReference>
<feature type="transmembrane region" description="Helical" evidence="1">
    <location>
        <begin position="310"/>
        <end position="333"/>
    </location>
</feature>
<feature type="transmembrane region" description="Helical" evidence="1">
    <location>
        <begin position="353"/>
        <end position="372"/>
    </location>
</feature>
<feature type="transmembrane region" description="Helical" evidence="1">
    <location>
        <begin position="277"/>
        <end position="298"/>
    </location>
</feature>
<gene>
    <name evidence="2" type="ORF">FEN17_09570</name>
</gene>
<accession>A0A5R9L6C2</accession>
<dbReference type="Proteomes" id="UP000306402">
    <property type="component" value="Unassembled WGS sequence"/>
</dbReference>
<evidence type="ECO:0000256" key="1">
    <source>
        <dbReference type="SAM" id="Phobius"/>
    </source>
</evidence>
<feature type="transmembrane region" description="Helical" evidence="1">
    <location>
        <begin position="126"/>
        <end position="143"/>
    </location>
</feature>
<keyword evidence="1" id="KW-0472">Membrane</keyword>
<protein>
    <recommendedName>
        <fullName evidence="4">DUF2029 domain-containing protein</fullName>
    </recommendedName>
</protein>
<organism evidence="2 3">
    <name type="scientific">Dyadobacter luticola</name>
    <dbReference type="NCBI Taxonomy" id="1979387"/>
    <lineage>
        <taxon>Bacteria</taxon>
        <taxon>Pseudomonadati</taxon>
        <taxon>Bacteroidota</taxon>
        <taxon>Cytophagia</taxon>
        <taxon>Cytophagales</taxon>
        <taxon>Spirosomataceae</taxon>
        <taxon>Dyadobacter</taxon>
    </lineage>
</organism>
<feature type="transmembrane region" description="Helical" evidence="1">
    <location>
        <begin position="16"/>
        <end position="35"/>
    </location>
</feature>
<keyword evidence="1" id="KW-0812">Transmembrane</keyword>
<feature type="transmembrane region" description="Helical" evidence="1">
    <location>
        <begin position="163"/>
        <end position="191"/>
    </location>
</feature>
<feature type="transmembrane region" description="Helical" evidence="1">
    <location>
        <begin position="379"/>
        <end position="397"/>
    </location>
</feature>
<keyword evidence="3" id="KW-1185">Reference proteome</keyword>
<name>A0A5R9L6C2_9BACT</name>